<dbReference type="InterPro" id="IPR003661">
    <property type="entry name" value="HisK_dim/P_dom"/>
</dbReference>
<dbReference type="RefSeq" id="XP_011270161.1">
    <property type="nucleotide sequence ID" value="XM_011271859.1"/>
</dbReference>
<dbReference type="CDD" id="cd16922">
    <property type="entry name" value="HATPase_EvgS-ArcB-TorS-like"/>
    <property type="match status" value="1"/>
</dbReference>
<feature type="transmembrane region" description="Helical" evidence="11">
    <location>
        <begin position="314"/>
        <end position="346"/>
    </location>
</feature>
<evidence type="ECO:0000259" key="13">
    <source>
        <dbReference type="PROSITE" id="PS50110"/>
    </source>
</evidence>
<feature type="domain" description="Response regulatory" evidence="13">
    <location>
        <begin position="1293"/>
        <end position="1448"/>
    </location>
</feature>
<dbReference type="PANTHER" id="PTHR45339:SF5">
    <property type="entry name" value="HISTIDINE KINASE"/>
    <property type="match status" value="1"/>
</dbReference>
<dbReference type="InterPro" id="IPR035965">
    <property type="entry name" value="PAS-like_dom_sf"/>
</dbReference>
<evidence type="ECO:0000256" key="8">
    <source>
        <dbReference type="ARBA" id="ARBA00023012"/>
    </source>
</evidence>
<dbReference type="SMART" id="SM00448">
    <property type="entry name" value="REC"/>
    <property type="match status" value="1"/>
</dbReference>
<keyword evidence="5" id="KW-0547">Nucleotide-binding</keyword>
<feature type="region of interest" description="Disordered" evidence="10">
    <location>
        <begin position="502"/>
        <end position="562"/>
    </location>
</feature>
<evidence type="ECO:0000256" key="4">
    <source>
        <dbReference type="ARBA" id="ARBA00022679"/>
    </source>
</evidence>
<dbReference type="InterPro" id="IPR000014">
    <property type="entry name" value="PAS"/>
</dbReference>
<keyword evidence="6" id="KW-0418">Kinase</keyword>
<evidence type="ECO:0000256" key="9">
    <source>
        <dbReference type="PROSITE-ProRule" id="PRU00169"/>
    </source>
</evidence>
<dbReference type="Pfam" id="PF00072">
    <property type="entry name" value="Response_reg"/>
    <property type="match status" value="1"/>
</dbReference>
<dbReference type="PROSITE" id="PS50109">
    <property type="entry name" value="HIS_KIN"/>
    <property type="match status" value="1"/>
</dbReference>
<dbReference type="Proteomes" id="UP000008743">
    <property type="component" value="Unassembled WGS sequence"/>
</dbReference>
<dbReference type="FunFam" id="3.30.565.10:FF:000010">
    <property type="entry name" value="Sensor histidine kinase RcsC"/>
    <property type="match status" value="1"/>
</dbReference>
<dbReference type="EC" id="2.7.13.3" evidence="2"/>
<feature type="transmembrane region" description="Helical" evidence="11">
    <location>
        <begin position="257"/>
        <end position="276"/>
    </location>
</feature>
<dbReference type="InterPro" id="IPR036097">
    <property type="entry name" value="HisK_dim/P_sf"/>
</dbReference>
<dbReference type="InterPro" id="IPR005467">
    <property type="entry name" value="His_kinase_dom"/>
</dbReference>
<dbReference type="InterPro" id="IPR036890">
    <property type="entry name" value="HATPase_C_sf"/>
</dbReference>
<feature type="region of interest" description="Disordered" evidence="10">
    <location>
        <begin position="91"/>
        <end position="120"/>
    </location>
</feature>
<keyword evidence="3 9" id="KW-0597">Phosphoprotein</keyword>
<dbReference type="STRING" id="595528.E9C278"/>
<dbReference type="SMART" id="SM00387">
    <property type="entry name" value="HATPase_c"/>
    <property type="match status" value="1"/>
</dbReference>
<dbReference type="CDD" id="cd17546">
    <property type="entry name" value="REC_hyHK_CKI1_RcsC-like"/>
    <property type="match status" value="1"/>
</dbReference>
<reference evidence="14" key="1">
    <citation type="submission" date="2011-02" db="EMBL/GenBank/DDBJ databases">
        <title>The Genome Sequence of Capsaspora owczarzaki ATCC 30864.</title>
        <authorList>
            <consortium name="The Broad Institute Genome Sequencing Platform"/>
            <person name="Russ C."/>
            <person name="Cuomo C."/>
            <person name="Burger G."/>
            <person name="Gray M.W."/>
            <person name="Holland P.W.H."/>
            <person name="King N."/>
            <person name="Lang F.B.F."/>
            <person name="Roger A.J."/>
            <person name="Ruiz-Trillo I."/>
            <person name="Young S.K."/>
            <person name="Zeng Q."/>
            <person name="Gargeya S."/>
            <person name="Alvarado L."/>
            <person name="Berlin A."/>
            <person name="Chapman S.B."/>
            <person name="Chen Z."/>
            <person name="Freedman E."/>
            <person name="Gellesch M."/>
            <person name="Goldberg J."/>
            <person name="Griggs A."/>
            <person name="Gujja S."/>
            <person name="Heilman E."/>
            <person name="Heiman D."/>
            <person name="Howarth C."/>
            <person name="Mehta T."/>
            <person name="Neiman D."/>
            <person name="Pearson M."/>
            <person name="Roberts A."/>
            <person name="Saif S."/>
            <person name="Shea T."/>
            <person name="Shenoy N."/>
            <person name="Sisk P."/>
            <person name="Stolte C."/>
            <person name="Sykes S."/>
            <person name="White J."/>
            <person name="Yandava C."/>
            <person name="Haas B."/>
            <person name="Nusbaum C."/>
            <person name="Birren B."/>
        </authorList>
    </citation>
    <scope>NUCLEOTIDE SEQUENCE</scope>
    <source>
        <strain evidence="14">ATCC 30864</strain>
    </source>
</reference>
<keyword evidence="11" id="KW-1133">Transmembrane helix</keyword>
<dbReference type="Pfam" id="PF13188">
    <property type="entry name" value="PAS_8"/>
    <property type="match status" value="1"/>
</dbReference>
<keyword evidence="11" id="KW-0812">Transmembrane</keyword>
<evidence type="ECO:0000256" key="7">
    <source>
        <dbReference type="ARBA" id="ARBA00022840"/>
    </source>
</evidence>
<dbReference type="GO" id="GO:0000155">
    <property type="term" value="F:phosphorelay sensor kinase activity"/>
    <property type="evidence" value="ECO:0007669"/>
    <property type="project" value="InterPro"/>
</dbReference>
<evidence type="ECO:0000256" key="5">
    <source>
        <dbReference type="ARBA" id="ARBA00022741"/>
    </source>
</evidence>
<dbReference type="EMBL" id="KE346362">
    <property type="protein sequence ID" value="KJE91306.1"/>
    <property type="molecule type" value="Genomic_DNA"/>
</dbReference>
<feature type="compositionally biased region" description="Gly residues" evidence="10">
    <location>
        <begin position="1"/>
        <end position="11"/>
    </location>
</feature>
<evidence type="ECO:0000256" key="10">
    <source>
        <dbReference type="SAM" id="MobiDB-lite"/>
    </source>
</evidence>
<feature type="compositionally biased region" description="Low complexity" evidence="10">
    <location>
        <begin position="60"/>
        <end position="71"/>
    </location>
</feature>
<dbReference type="OrthoDB" id="10266508at2759"/>
<dbReference type="InterPro" id="IPR001789">
    <property type="entry name" value="Sig_transdc_resp-reg_receiver"/>
</dbReference>
<dbReference type="SUPFAM" id="SSF52172">
    <property type="entry name" value="CheY-like"/>
    <property type="match status" value="1"/>
</dbReference>
<dbReference type="Pfam" id="PF02518">
    <property type="entry name" value="HATPase_c"/>
    <property type="match status" value="1"/>
</dbReference>
<evidence type="ECO:0000313" key="15">
    <source>
        <dbReference type="Proteomes" id="UP000008743"/>
    </source>
</evidence>
<dbReference type="InterPro" id="IPR004358">
    <property type="entry name" value="Sig_transdc_His_kin-like_C"/>
</dbReference>
<feature type="region of interest" description="Disordered" evidence="10">
    <location>
        <begin position="925"/>
        <end position="945"/>
    </location>
</feature>
<dbReference type="Pfam" id="PF00512">
    <property type="entry name" value="HisKA"/>
    <property type="match status" value="1"/>
</dbReference>
<accession>E9C278</accession>
<dbReference type="GO" id="GO:0005524">
    <property type="term" value="F:ATP binding"/>
    <property type="evidence" value="ECO:0007669"/>
    <property type="project" value="UniProtKB-KW"/>
</dbReference>
<feature type="region of interest" description="Disordered" evidence="10">
    <location>
        <begin position="1339"/>
        <end position="1363"/>
    </location>
</feature>
<feature type="compositionally biased region" description="Low complexity" evidence="10">
    <location>
        <begin position="1242"/>
        <end position="1255"/>
    </location>
</feature>
<gene>
    <name evidence="14" type="ORF">CAOG_002461</name>
</gene>
<evidence type="ECO:0000259" key="12">
    <source>
        <dbReference type="PROSITE" id="PS50109"/>
    </source>
</evidence>
<dbReference type="eggNOG" id="KOG0519">
    <property type="taxonomic scope" value="Eukaryota"/>
</dbReference>
<evidence type="ECO:0000256" key="1">
    <source>
        <dbReference type="ARBA" id="ARBA00000085"/>
    </source>
</evidence>
<keyword evidence="7" id="KW-0067">ATP-binding</keyword>
<dbReference type="RefSeq" id="XP_004349211.2">
    <property type="nucleotide sequence ID" value="XM_004349161.2"/>
</dbReference>
<evidence type="ECO:0000256" key="11">
    <source>
        <dbReference type="SAM" id="Phobius"/>
    </source>
</evidence>
<organism evidence="14 15">
    <name type="scientific">Capsaspora owczarzaki (strain ATCC 30864)</name>
    <dbReference type="NCBI Taxonomy" id="595528"/>
    <lineage>
        <taxon>Eukaryota</taxon>
        <taxon>Filasterea</taxon>
        <taxon>Capsaspora</taxon>
    </lineage>
</organism>
<dbReference type="EMBL" id="KE346362">
    <property type="protein sequence ID" value="KJE91305.1"/>
    <property type="molecule type" value="Genomic_DNA"/>
</dbReference>
<dbReference type="SUPFAM" id="SSF55785">
    <property type="entry name" value="PYP-like sensor domain (PAS domain)"/>
    <property type="match status" value="1"/>
</dbReference>
<keyword evidence="8" id="KW-0902">Two-component regulatory system</keyword>
<evidence type="ECO:0000256" key="6">
    <source>
        <dbReference type="ARBA" id="ARBA00022777"/>
    </source>
</evidence>
<dbReference type="PROSITE" id="PS50110">
    <property type="entry name" value="RESPONSE_REGULATORY"/>
    <property type="match status" value="1"/>
</dbReference>
<dbReference type="InParanoid" id="E9C278"/>
<dbReference type="Gene3D" id="3.30.565.10">
    <property type="entry name" value="Histidine kinase-like ATPase, C-terminal domain"/>
    <property type="match status" value="1"/>
</dbReference>
<keyword evidence="11" id="KW-0472">Membrane</keyword>
<proteinExistence type="predicted"/>
<dbReference type="Gene3D" id="3.30.450.20">
    <property type="entry name" value="PAS domain"/>
    <property type="match status" value="1"/>
</dbReference>
<comment type="catalytic activity">
    <reaction evidence="1">
        <text>ATP + protein L-histidine = ADP + protein N-phospho-L-histidine.</text>
        <dbReference type="EC" id="2.7.13.3"/>
    </reaction>
</comment>
<feature type="transmembrane region" description="Helical" evidence="11">
    <location>
        <begin position="283"/>
        <end position="302"/>
    </location>
</feature>
<evidence type="ECO:0000256" key="3">
    <source>
        <dbReference type="ARBA" id="ARBA00022553"/>
    </source>
</evidence>
<dbReference type="SMART" id="SM00388">
    <property type="entry name" value="HisKA"/>
    <property type="match status" value="1"/>
</dbReference>
<dbReference type="CDD" id="cd00082">
    <property type="entry name" value="HisKA"/>
    <property type="match status" value="1"/>
</dbReference>
<name>E9C278_CAPO3</name>
<feature type="domain" description="Histidine kinase" evidence="12">
    <location>
        <begin position="686"/>
        <end position="908"/>
    </location>
</feature>
<dbReference type="Gene3D" id="1.10.287.130">
    <property type="match status" value="1"/>
</dbReference>
<feature type="region of interest" description="Disordered" evidence="10">
    <location>
        <begin position="1"/>
        <end position="77"/>
    </location>
</feature>
<dbReference type="InterPro" id="IPR011006">
    <property type="entry name" value="CheY-like_superfamily"/>
</dbReference>
<feature type="compositionally biased region" description="Pro residues" evidence="10">
    <location>
        <begin position="26"/>
        <end position="36"/>
    </location>
</feature>
<dbReference type="PRINTS" id="PR00344">
    <property type="entry name" value="BCTRLSENSOR"/>
</dbReference>
<feature type="compositionally biased region" description="Low complexity" evidence="10">
    <location>
        <begin position="12"/>
        <end position="22"/>
    </location>
</feature>
<protein>
    <recommendedName>
        <fullName evidence="2">histidine kinase</fullName>
        <ecNumber evidence="2">2.7.13.3</ecNumber>
    </recommendedName>
</protein>
<dbReference type="FunFam" id="1.10.287.130:FF:000002">
    <property type="entry name" value="Two-component osmosensing histidine kinase"/>
    <property type="match status" value="1"/>
</dbReference>
<evidence type="ECO:0000313" key="14">
    <source>
        <dbReference type="EMBL" id="KJE91306.1"/>
    </source>
</evidence>
<feature type="region of interest" description="Disordered" evidence="10">
    <location>
        <begin position="965"/>
        <end position="994"/>
    </location>
</feature>
<keyword evidence="15" id="KW-1185">Reference proteome</keyword>
<keyword evidence="4" id="KW-0808">Transferase</keyword>
<feature type="transmembrane region" description="Helical" evidence="11">
    <location>
        <begin position="358"/>
        <end position="378"/>
    </location>
</feature>
<sequence length="1533" mass="167213">MTGETIAGGGSNAAFSSNTSNSYTPVSPPNPAPGSPAPAQRAPKVSIALDSMPGGGSRKQLVPLPQQQQHQHQLHQQHDIEMTDLNAKHLSHSVVHPPPSSATAPQHGRAALPSTTAASSNQRIAAAGSIVASNSDHEHVAVNLDSSTGPDYESSYHSSKSTASSEMCCLCMGPTCRHLRRRFRRTRRHAVQALHRWTPAWAYTLWHWFDVAFLVPFPTAPTAPTEVVRIRAMSMALLSYLPILIYTLSIRVNAANISYYMSIGYLIVAIIGYLVVRSGLHSWGAAGTAVCIYCMSLTVLMINNNVYGTPGVTVIVFLLVSVTCPVWVLGSLFAVTIIFLIFVGIFDGRTDWIEVARSILLTLVYGTIVLLQTHVHHWDLRQLDQQRTVASKNEKKYRNIFDNSHEAIVLIDKNDEVIEANRTFFEQYKIPRNYRTGSTLNVHLRLAELFPKQERRELRRVLTSTAGTAQTRSCELNSVSIEGQMYPVRIVASSLRTLEDDLSTSERTLGSSMGVPAGTAQPVQHGGGPAPHPDTQQSPQVTHRSRKRADSGPQPPVPLQSQPIVTAGTERSMQPLLMDNNNQSTIARLLGSNAAQHEEAVAQPAGHDEPLETDFDIYTDDEDTEPISPSYQYQPRGTPVPSGWYRKPTRLVSIVDLTDQRRVNAAESEALKEKQANEAKSRFLANMSHEVRTPLNCILGMTQIMMTTSLNDEQSDYLGTIKVSAQILLTVINDILDFSKIEAGQLSIDAIPFNFVQITENIVDLLFPSAATKNLLLSCYIDPKLPRVFVGDPNRFQQILVNLVSNGIKFTTTGSVSLRCLLDEDVDDQNMVVRFEIIDTGIGIEAEALDRLFQRFSQVDSSITRSYGGTGLGLVICKSLVNLMGGTIGVDSTLGQGSRFWFTIKFRKPTVADSEMIALSSTSMGTTKRTPFASDPIVPQQRHSTENRASLADLTMGSNLQLSDAAGAAAPAQSNSLDVPGQPAQPESQPPAAPTTLVIQTETRTSCMEHLRAIVVSPRRSFQAALELFLTGWNVNFQSVGSWTEAQRMIDTIDGTPGARSHTVVVVDHPNIFIEPTESTPDPDKETVTNVDWHALLLRGVQPIFCFPDRRVETQATVLKRWPASHIMVGPIRQSLLFSQLSALRCPECCGGEQNANLIESMLQYQTLNRVPSVPRDSAYANALTVMALPTGRRLPTDMHEHLAPVTLDNLITPVTGVVSPDFPSSLEVNSAPSTLGAAKTSAPVPESVPESSAAQRSRLRSISAAVMPTTQMSPVTTPPTGRAASMPDRSCKLLVVEDNMINQKVVCTMLRKAGYRFDVAVNGQEAVDMVKAAVETAPIIEEDPSNPDLESQQPSTDDAEPTQSWCPYDLILMDCQMPVLDGYEATIQLRKLEAKYKPKGARLLPILAMTAEALPQDRARCFECGMTGYISKPISYAQLLAHLKSSIVADSDSSKGSSSDTGLPAVADKAGDDFDKTRLIGGHHIAEAKPVDTATLLAKTANVMPLESFDEVPDVHRRTVSDGGDTFSLRLD</sequence>
<dbReference type="PANTHER" id="PTHR45339">
    <property type="entry name" value="HYBRID SIGNAL TRANSDUCTION HISTIDINE KINASE J"/>
    <property type="match status" value="1"/>
</dbReference>
<feature type="modified residue" description="4-aspartylphosphate" evidence="9">
    <location>
        <position position="1375"/>
    </location>
</feature>
<dbReference type="Gene3D" id="3.40.50.2300">
    <property type="match status" value="1"/>
</dbReference>
<reference evidence="15" key="2">
    <citation type="submission" date="2011-02" db="EMBL/GenBank/DDBJ databases">
        <title>The Genome Sequence of Capsaspora owczarzaki ATCC 30864.</title>
        <authorList>
            <person name="Russ C."/>
            <person name="Cuomo C."/>
            <person name="Burger G."/>
            <person name="Gray M.W."/>
            <person name="Holland P.W.H."/>
            <person name="King N."/>
            <person name="Lang F.B.F."/>
            <person name="Roger A.J."/>
            <person name="Ruiz-Trillo I."/>
            <person name="Young S.K."/>
            <person name="Zeng Q."/>
            <person name="Gargeya S."/>
            <person name="Alvarado L."/>
            <person name="Berlin A."/>
            <person name="Chapman S.B."/>
            <person name="Chen Z."/>
            <person name="Freedman E."/>
            <person name="Gellesch M."/>
            <person name="Goldberg J."/>
            <person name="Griggs A."/>
            <person name="Gujja S."/>
            <person name="Heilman E."/>
            <person name="Heiman D."/>
            <person name="Howarth C."/>
            <person name="Mehta T."/>
            <person name="Neiman D."/>
            <person name="Pearson M."/>
            <person name="Roberts A."/>
            <person name="Saif S."/>
            <person name="Shea T."/>
            <person name="Shenoy N."/>
            <person name="Sisk P."/>
            <person name="Stolte C."/>
            <person name="Sykes S."/>
            <person name="White J."/>
            <person name="Yandava C."/>
            <person name="Haas B."/>
            <person name="Nusbaum C."/>
            <person name="Birren B."/>
        </authorList>
    </citation>
    <scope>NUCLEOTIDE SEQUENCE</scope>
    <source>
        <strain evidence="15">ATCC 30864</strain>
    </source>
</reference>
<dbReference type="InterPro" id="IPR003594">
    <property type="entry name" value="HATPase_dom"/>
</dbReference>
<feature type="compositionally biased region" description="Polar residues" evidence="10">
    <location>
        <begin position="1349"/>
        <end position="1363"/>
    </location>
</feature>
<evidence type="ECO:0000256" key="2">
    <source>
        <dbReference type="ARBA" id="ARBA00012438"/>
    </source>
</evidence>
<feature type="region of interest" description="Disordered" evidence="10">
    <location>
        <begin position="1229"/>
        <end position="1258"/>
    </location>
</feature>
<dbReference type="SUPFAM" id="SSF55874">
    <property type="entry name" value="ATPase domain of HSP90 chaperone/DNA topoisomerase II/histidine kinase"/>
    <property type="match status" value="1"/>
</dbReference>
<dbReference type="SUPFAM" id="SSF47384">
    <property type="entry name" value="Homodimeric domain of signal transducing histidine kinase"/>
    <property type="match status" value="1"/>
</dbReference>